<dbReference type="PANTHER" id="PTHR38436:SF1">
    <property type="entry name" value="ESTER CYCLASE"/>
    <property type="match status" value="1"/>
</dbReference>
<reference evidence="3" key="2">
    <citation type="journal article" date="2018" name="Environ. Microbiol.">
        <title>Bloom of a denitrifying methanotroph, 'Candidatus Methylomirabilis limnetica', in a deep stratified lake.</title>
        <authorList>
            <person name="Graf J.S."/>
            <person name="Mayr M.J."/>
            <person name="Marchant H.K."/>
            <person name="Tienken D."/>
            <person name="Hach P.F."/>
            <person name="Brand A."/>
            <person name="Schubert C.J."/>
            <person name="Kuypers M.M."/>
            <person name="Milucka J."/>
        </authorList>
    </citation>
    <scope>NUCLEOTIDE SEQUENCE [LARGE SCALE GENOMIC DNA]</scope>
    <source>
        <strain evidence="3">Zug</strain>
    </source>
</reference>
<evidence type="ECO:0000313" key="3">
    <source>
        <dbReference type="Proteomes" id="UP000241436"/>
    </source>
</evidence>
<dbReference type="Pfam" id="PF07366">
    <property type="entry name" value="SnoaL"/>
    <property type="match status" value="1"/>
</dbReference>
<sequence length="159" mass="17773">MSTEDNKRLVRRLYDEGFKFSAMDEFFSPDLVYHDPPPIPGLKPGLEAIKQTFRAFASAAPEGNPVIHDLIAEGDRVVVRMTAAGMHTGELFGVPPTGKRLEMTGIVIYRFEGGKIIERWAQHDFLGLMYQLGLLSTNRHEPSPHPDQREPSAAIKAED</sequence>
<evidence type="ECO:0000313" key="2">
    <source>
        <dbReference type="EMBL" id="PTL37193.1"/>
    </source>
</evidence>
<dbReference type="AlphaFoldDB" id="A0A2T4U1F2"/>
<feature type="region of interest" description="Disordered" evidence="1">
    <location>
        <begin position="139"/>
        <end position="159"/>
    </location>
</feature>
<organism evidence="2 3">
    <name type="scientific">Candidatus Methylomirabilis limnetica</name>
    <dbReference type="NCBI Taxonomy" id="2033718"/>
    <lineage>
        <taxon>Bacteria</taxon>
        <taxon>Candidatus Methylomirabilota</taxon>
        <taxon>Candidatus Methylomirabilia</taxon>
        <taxon>Candidatus Methylomirabilales</taxon>
        <taxon>Candidatus Methylomirabilaceae</taxon>
        <taxon>Candidatus Methylomirabilis</taxon>
    </lineage>
</organism>
<gene>
    <name evidence="2" type="ORF">CLG94_00485</name>
</gene>
<dbReference type="InterPro" id="IPR032710">
    <property type="entry name" value="NTF2-like_dom_sf"/>
</dbReference>
<accession>A0A2T4U1F2</accession>
<comment type="caution">
    <text evidence="2">The sequence shown here is derived from an EMBL/GenBank/DDBJ whole genome shotgun (WGS) entry which is preliminary data.</text>
</comment>
<keyword evidence="3" id="KW-1185">Reference proteome</keyword>
<dbReference type="InterPro" id="IPR009959">
    <property type="entry name" value="Cyclase_SnoaL-like"/>
</dbReference>
<dbReference type="EMBL" id="NVQC01000007">
    <property type="protein sequence ID" value="PTL37193.1"/>
    <property type="molecule type" value="Genomic_DNA"/>
</dbReference>
<reference evidence="2 3" key="1">
    <citation type="submission" date="2017-09" db="EMBL/GenBank/DDBJ databases">
        <title>Bloom of a denitrifying methanotroph, Candidatus Methylomirabilis limnetica, in a deep stratified lake.</title>
        <authorList>
            <person name="Graf J.S."/>
            <person name="Marchant H.K."/>
            <person name="Tienken D."/>
            <person name="Hach P.F."/>
            <person name="Brand A."/>
            <person name="Schubert C.J."/>
            <person name="Kuypers M.M."/>
            <person name="Milucka J."/>
        </authorList>
    </citation>
    <scope>NUCLEOTIDE SEQUENCE [LARGE SCALE GENOMIC DNA]</scope>
    <source>
        <strain evidence="2 3">Zug</strain>
    </source>
</reference>
<dbReference type="OrthoDB" id="129343at2"/>
<name>A0A2T4U1F2_9BACT</name>
<dbReference type="PANTHER" id="PTHR38436">
    <property type="entry name" value="POLYKETIDE CYCLASE SNOAL-LIKE DOMAIN"/>
    <property type="match status" value="1"/>
</dbReference>
<dbReference type="Gene3D" id="3.10.450.50">
    <property type="match status" value="1"/>
</dbReference>
<protein>
    <submittedName>
        <fullName evidence="2">Cyclase</fullName>
    </submittedName>
</protein>
<dbReference type="SUPFAM" id="SSF54427">
    <property type="entry name" value="NTF2-like"/>
    <property type="match status" value="1"/>
</dbReference>
<dbReference type="RefSeq" id="WP_107560946.1">
    <property type="nucleotide sequence ID" value="NZ_NVQC01000007.1"/>
</dbReference>
<proteinExistence type="predicted"/>
<dbReference type="GO" id="GO:0030638">
    <property type="term" value="P:polyketide metabolic process"/>
    <property type="evidence" value="ECO:0007669"/>
    <property type="project" value="InterPro"/>
</dbReference>
<dbReference type="Proteomes" id="UP000241436">
    <property type="component" value="Unassembled WGS sequence"/>
</dbReference>
<evidence type="ECO:0000256" key="1">
    <source>
        <dbReference type="SAM" id="MobiDB-lite"/>
    </source>
</evidence>